<dbReference type="AlphaFoldDB" id="A0A438CK87"/>
<accession>A0A438CK87</accession>
<comment type="caution">
    <text evidence="2">The sequence shown here is derived from an EMBL/GenBank/DDBJ whole genome shotgun (WGS) entry which is preliminary data.</text>
</comment>
<dbReference type="EMBL" id="QGNW01002190">
    <property type="protein sequence ID" value="RVW23636.1"/>
    <property type="molecule type" value="Genomic_DNA"/>
</dbReference>
<dbReference type="Proteomes" id="UP000288805">
    <property type="component" value="Unassembled WGS sequence"/>
</dbReference>
<evidence type="ECO:0000313" key="3">
    <source>
        <dbReference type="Proteomes" id="UP000288805"/>
    </source>
</evidence>
<organism evidence="2 3">
    <name type="scientific">Vitis vinifera</name>
    <name type="common">Grape</name>
    <dbReference type="NCBI Taxonomy" id="29760"/>
    <lineage>
        <taxon>Eukaryota</taxon>
        <taxon>Viridiplantae</taxon>
        <taxon>Streptophyta</taxon>
        <taxon>Embryophyta</taxon>
        <taxon>Tracheophyta</taxon>
        <taxon>Spermatophyta</taxon>
        <taxon>Magnoliopsida</taxon>
        <taxon>eudicotyledons</taxon>
        <taxon>Gunneridae</taxon>
        <taxon>Pentapetalae</taxon>
        <taxon>rosids</taxon>
        <taxon>Vitales</taxon>
        <taxon>Vitaceae</taxon>
        <taxon>Viteae</taxon>
        <taxon>Vitis</taxon>
    </lineage>
</organism>
<evidence type="ECO:0000256" key="1">
    <source>
        <dbReference type="SAM" id="MobiDB-lite"/>
    </source>
</evidence>
<reference evidence="2 3" key="1">
    <citation type="journal article" date="2018" name="PLoS Genet.">
        <title>Population sequencing reveals clonal diversity and ancestral inbreeding in the grapevine cultivar Chardonnay.</title>
        <authorList>
            <person name="Roach M.J."/>
            <person name="Johnson D.L."/>
            <person name="Bohlmann J."/>
            <person name="van Vuuren H.J."/>
            <person name="Jones S.J."/>
            <person name="Pretorius I.S."/>
            <person name="Schmidt S.A."/>
            <person name="Borneman A.R."/>
        </authorList>
    </citation>
    <scope>NUCLEOTIDE SEQUENCE [LARGE SCALE GENOMIC DNA]</scope>
    <source>
        <strain evidence="3">cv. Chardonnay</strain>
        <tissue evidence="2">Leaf</tissue>
    </source>
</reference>
<gene>
    <name evidence="2" type="ORF">CK203_093976</name>
</gene>
<sequence length="311" mass="35519">MIQGSISFLEAQVKVDSPFIIHQCIPVSGGITEFQHMTLSRRNCKENEGSCETPLWHQVPFRSTVTPFRSCEMASKSPKREISNFRSPHPFRRRRAKPEQPSIFSLHLNLSRLHLRHLLRPAMARTEELSPRLRQAARELHQRPCSRLHIRAFATTAHPTSSWGRMMSPPVRRYQTRASSQPPRKKPRCPMLTQPPIEGNLDYRARPFHSSSVLMQPLSDFSPSSGLLPSAPEVSYGAFADSQGFFLSPCSNGFYQSMTTHHVEMPTVIHFTIDGRHEYSGSRHIAEALRISYEQPVQRIIEYGLSLPRAR</sequence>
<proteinExistence type="predicted"/>
<name>A0A438CK87_VITVI</name>
<evidence type="ECO:0000313" key="2">
    <source>
        <dbReference type="EMBL" id="RVW23636.1"/>
    </source>
</evidence>
<feature type="region of interest" description="Disordered" evidence="1">
    <location>
        <begin position="76"/>
        <end position="98"/>
    </location>
</feature>
<protein>
    <submittedName>
        <fullName evidence="2">Uncharacterized protein</fullName>
    </submittedName>
</protein>